<dbReference type="Gene3D" id="2.40.128.130">
    <property type="entry name" value="Autotransporter beta-domain"/>
    <property type="match status" value="1"/>
</dbReference>
<dbReference type="CDD" id="cd01343">
    <property type="entry name" value="PL1_Passenger_AT"/>
    <property type="match status" value="1"/>
</dbReference>
<dbReference type="OrthoDB" id="8613300at2"/>
<reference evidence="3 5" key="1">
    <citation type="submission" date="2018-08" db="EMBL/GenBank/DDBJ databases">
        <title>Mountain-cultivated ginseng endophyte, Burkholderia stabilis and its activity against ginseng root rot disease.</title>
        <authorList>
            <person name="Tapan Kumar M."/>
            <person name="Bae H."/>
            <person name="Shanmugam G."/>
            <person name="Jeon J."/>
        </authorList>
    </citation>
    <scope>NUCLEOTIDE SEQUENCE [LARGE SCALE GENOMIC DNA]</scope>
    <source>
        <strain evidence="3 5">EB159</strain>
    </source>
</reference>
<dbReference type="SMART" id="SM00869">
    <property type="entry name" value="Autotransporter"/>
    <property type="match status" value="1"/>
</dbReference>
<dbReference type="InterPro" id="IPR005546">
    <property type="entry name" value="Autotransporte_beta"/>
</dbReference>
<proteinExistence type="predicted"/>
<dbReference type="NCBIfam" id="TIGR01414">
    <property type="entry name" value="autotrans_barl"/>
    <property type="match status" value="1"/>
</dbReference>
<dbReference type="InterPro" id="IPR004899">
    <property type="entry name" value="Pertactin_central"/>
</dbReference>
<dbReference type="PRINTS" id="PR01484">
    <property type="entry name" value="PRTACTNFAMLY"/>
</dbReference>
<dbReference type="Proteomes" id="UP000289650">
    <property type="component" value="Unassembled WGS sequence"/>
</dbReference>
<dbReference type="PROSITE" id="PS51208">
    <property type="entry name" value="AUTOTRANSPORTER"/>
    <property type="match status" value="1"/>
</dbReference>
<dbReference type="Pfam" id="PF03797">
    <property type="entry name" value="Autotransporter"/>
    <property type="match status" value="1"/>
</dbReference>
<evidence type="ECO:0000313" key="5">
    <source>
        <dbReference type="Proteomes" id="UP000289650"/>
    </source>
</evidence>
<organism evidence="3 5">
    <name type="scientific">Burkholderia stabilis</name>
    <dbReference type="NCBI Taxonomy" id="95485"/>
    <lineage>
        <taxon>Bacteria</taxon>
        <taxon>Pseudomonadati</taxon>
        <taxon>Pseudomonadota</taxon>
        <taxon>Betaproteobacteria</taxon>
        <taxon>Burkholderiales</taxon>
        <taxon>Burkholderiaceae</taxon>
        <taxon>Burkholderia</taxon>
        <taxon>Burkholderia cepacia complex</taxon>
    </lineage>
</organism>
<evidence type="ECO:0000259" key="2">
    <source>
        <dbReference type="PROSITE" id="PS51208"/>
    </source>
</evidence>
<dbReference type="GO" id="GO:0019867">
    <property type="term" value="C:outer membrane"/>
    <property type="evidence" value="ECO:0007669"/>
    <property type="project" value="InterPro"/>
</dbReference>
<dbReference type="Pfam" id="PF03212">
    <property type="entry name" value="Pertactin"/>
    <property type="match status" value="1"/>
</dbReference>
<protein>
    <submittedName>
        <fullName evidence="3">Autotransporter outer membrane beta-barrel domain-containing protein</fullName>
    </submittedName>
</protein>
<dbReference type="PANTHER" id="PTHR35037">
    <property type="entry name" value="C-TERMINAL REGION OF AIDA-LIKE PROTEIN"/>
    <property type="match status" value="1"/>
</dbReference>
<dbReference type="PANTHER" id="PTHR35037:SF7">
    <property type="entry name" value="AUTOTRANSPORTER"/>
    <property type="match status" value="1"/>
</dbReference>
<dbReference type="InterPro" id="IPR051551">
    <property type="entry name" value="Autotransporter_adhesion"/>
</dbReference>
<evidence type="ECO:0000313" key="4">
    <source>
        <dbReference type="EMBL" id="RXV65968.1"/>
    </source>
</evidence>
<dbReference type="AlphaFoldDB" id="A0A4Q2A9N8"/>
<dbReference type="InterPro" id="IPR003991">
    <property type="entry name" value="Pertactin_virulence_factor"/>
</dbReference>
<name>A0A4Q2A9N8_9BURK</name>
<dbReference type="EMBL" id="QWEX01000003">
    <property type="protein sequence ID" value="RXV65968.1"/>
    <property type="molecule type" value="Genomic_DNA"/>
</dbReference>
<sequence>MIDGSTVQGTTGSAISVSALTAQMTPDVDILVANGSRLIGGNGNLLEVSDRSTARFTVDGSDLTGNIVVDQGGNASVNLDNAAVLTGSLSNVQALSVGNSSTWQMTADNQIGSLAMNGGNVRLSDGSGFRTLTVGSLAGQGTFFMNTDLAARTGDLLSVTGTATGDYGLHIQNTGLEPARGDAPLKVVETSGGDAQFSAVGGKVDVGTYEYTVQQHGNDWFLVQAFDDSGKPIPTPSADAVLGLFNVSSTIWYGEEASLRSRMGELRLGESTGGVWARTFGRRYLVDASSGQAYQQNQYGLSIGADKSIPVSTGRMLVGVLGGYSRNDLNFGSGTTGSVDSAFVGGYATWLADNGYYVDGVIKSNVFRNDARVRMSDGASASGGYTNFGLGGSMEFGKQIPFAQDWFVEPSLGLSVFWASGKTTLLDNGLQASGSPNKSIQGRIGASIGRNYRFANGDYLQPYVKVAVVQEFAHGNDVNINGNRFDNNLSGTRGEIGLGVAAQLSSKLQMHGDVLYSNGSKIQQPWGVNVGLRYSW</sequence>
<dbReference type="InterPro" id="IPR012332">
    <property type="entry name" value="Autotransporter_pectin_lyase_C"/>
</dbReference>
<keyword evidence="1" id="KW-0732">Signal</keyword>
<dbReference type="SUPFAM" id="SSF51126">
    <property type="entry name" value="Pectin lyase-like"/>
    <property type="match status" value="1"/>
</dbReference>
<dbReference type="InterPro" id="IPR011050">
    <property type="entry name" value="Pectin_lyase_fold/virulence"/>
</dbReference>
<gene>
    <name evidence="3" type="ORF">D1006_34925</name>
    <name evidence="4" type="ORF">D1006_35030</name>
</gene>
<dbReference type="InterPro" id="IPR036709">
    <property type="entry name" value="Autotransporte_beta_dom_sf"/>
</dbReference>
<dbReference type="InterPro" id="IPR006315">
    <property type="entry name" value="OM_autotransptr_brl_dom"/>
</dbReference>
<dbReference type="EMBL" id="QWEX01000003">
    <property type="protein sequence ID" value="RXV65967.1"/>
    <property type="molecule type" value="Genomic_DNA"/>
</dbReference>
<feature type="domain" description="Autotransporter" evidence="2">
    <location>
        <begin position="268"/>
        <end position="536"/>
    </location>
</feature>
<accession>A0A4Q2A9N8</accession>
<comment type="caution">
    <text evidence="3">The sequence shown here is derived from an EMBL/GenBank/DDBJ whole genome shotgun (WGS) entry which is preliminary data.</text>
</comment>
<dbReference type="Gene3D" id="2.160.20.20">
    <property type="match status" value="1"/>
</dbReference>
<evidence type="ECO:0000313" key="3">
    <source>
        <dbReference type="EMBL" id="RXV65967.1"/>
    </source>
</evidence>
<evidence type="ECO:0000256" key="1">
    <source>
        <dbReference type="ARBA" id="ARBA00022729"/>
    </source>
</evidence>
<dbReference type="SUPFAM" id="SSF103515">
    <property type="entry name" value="Autotransporter"/>
    <property type="match status" value="1"/>
</dbReference>